<comment type="subcellular location">
    <subcellularLocation>
        <location evidence="1">Nucleus</location>
    </subcellularLocation>
</comment>
<evidence type="ECO:0000256" key="8">
    <source>
        <dbReference type="SAM" id="MobiDB-lite"/>
    </source>
</evidence>
<dbReference type="EMBL" id="ML977352">
    <property type="protein sequence ID" value="KAF2107787.1"/>
    <property type="molecule type" value="Genomic_DNA"/>
</dbReference>
<feature type="domain" description="Zn(2)-C6 fungal-type" evidence="9">
    <location>
        <begin position="24"/>
        <end position="54"/>
    </location>
</feature>
<dbReference type="GO" id="GO:0005634">
    <property type="term" value="C:nucleus"/>
    <property type="evidence" value="ECO:0007669"/>
    <property type="project" value="UniProtKB-SubCell"/>
</dbReference>
<dbReference type="InterPro" id="IPR007219">
    <property type="entry name" value="XnlR_reg_dom"/>
</dbReference>
<protein>
    <submittedName>
        <fullName evidence="10">Fungal-specific transcription factor domain-containing protein</fullName>
    </submittedName>
</protein>
<evidence type="ECO:0000256" key="3">
    <source>
        <dbReference type="ARBA" id="ARBA00022833"/>
    </source>
</evidence>
<sequence>MQSPASRPSASRRQAAHRRSRGLTCANCRGRKVRCDGGQPTCKSCEIYNDDCRYDKAPPLSQIMTMAKQLQEAQKIIEDLRASREPSQNKESLPDDDTRSRTTSISQPFHVPSSARSQHNVLVPANIVGPAGPVIANNEWDTTTVPTPEEPTAAELTVDEHGKICYYGPTSAVHDPPQTEISAQSPVLNQPNNPSRIEVRDSLASYVQEVSVWEDFALGNASLQTKIPREVMAKLLHLHWTWVSPMFMWVYRPAFIRDMATGGRYYSEFLLTVICAHSAKYQEGSSADFLLTRARHLLGNAIQQPSSIPTVQALLQLSARDLAHGSISQAWVYSGIAFRMASDLGLQHSSNEIKGLSSVDLEIRRRLFWSCYFWDKATSLYAGRLPSVTELSDHMRSSLDLLDHAADSDLWTPYFGDSLNLTKLSHAQYPPTSSHAVSNFVNSSKLSIIINDIIIQLYYRRGKAIAESAFKDIKLRLDLWRAHSPPHLRLDPSHLPSICPPPHLVSQNLLYFASVILAHRPFWSVAAHYQICISASESIEKLVILLESTFGLDNITYLMGYCIYTGASAILEDAKKGHDIAHSTLRTFLRALNSGMRRCPLLERSLKIIVKGMNQTRSENPGPAAMGQAETPIAMNGYIPAFPYIDPAVPFDFDMNPYLNGTDMAIPVLDCFPEMQMDLGGFMGPMS</sequence>
<evidence type="ECO:0000256" key="7">
    <source>
        <dbReference type="ARBA" id="ARBA00023242"/>
    </source>
</evidence>
<keyword evidence="2" id="KW-0479">Metal-binding</keyword>
<dbReference type="PANTHER" id="PTHR31313:SF85">
    <property type="entry name" value="ZN(II)2CYS6 TRANSCRIPTION FACTOR (EUROFUNG)"/>
    <property type="match status" value="1"/>
</dbReference>
<evidence type="ECO:0000313" key="11">
    <source>
        <dbReference type="Proteomes" id="UP000799770"/>
    </source>
</evidence>
<dbReference type="Pfam" id="PF04082">
    <property type="entry name" value="Fungal_trans"/>
    <property type="match status" value="1"/>
</dbReference>
<evidence type="ECO:0000256" key="2">
    <source>
        <dbReference type="ARBA" id="ARBA00022723"/>
    </source>
</evidence>
<dbReference type="GO" id="GO:0008270">
    <property type="term" value="F:zinc ion binding"/>
    <property type="evidence" value="ECO:0007669"/>
    <property type="project" value="InterPro"/>
</dbReference>
<dbReference type="PROSITE" id="PS50048">
    <property type="entry name" value="ZN2_CY6_FUNGAL_2"/>
    <property type="match status" value="1"/>
</dbReference>
<dbReference type="PROSITE" id="PS00463">
    <property type="entry name" value="ZN2_CY6_FUNGAL_1"/>
    <property type="match status" value="1"/>
</dbReference>
<feature type="compositionally biased region" description="Basic and acidic residues" evidence="8">
    <location>
        <begin position="79"/>
        <end position="100"/>
    </location>
</feature>
<keyword evidence="5" id="KW-0238">DNA-binding</keyword>
<name>A0A6A5YN57_9PLEO</name>
<evidence type="ECO:0000256" key="6">
    <source>
        <dbReference type="ARBA" id="ARBA00023163"/>
    </source>
</evidence>
<evidence type="ECO:0000259" key="9">
    <source>
        <dbReference type="PROSITE" id="PS50048"/>
    </source>
</evidence>
<dbReference type="AlphaFoldDB" id="A0A6A5YN57"/>
<gene>
    <name evidence="10" type="ORF">BDV96DRAFT_505840</name>
</gene>
<keyword evidence="7" id="KW-0539">Nucleus</keyword>
<feature type="region of interest" description="Disordered" evidence="8">
    <location>
        <begin position="79"/>
        <end position="117"/>
    </location>
</feature>
<keyword evidence="4" id="KW-0805">Transcription regulation</keyword>
<keyword evidence="6" id="KW-0804">Transcription</keyword>
<feature type="compositionally biased region" description="Low complexity" evidence="8">
    <location>
        <begin position="1"/>
        <end position="13"/>
    </location>
</feature>
<dbReference type="Proteomes" id="UP000799770">
    <property type="component" value="Unassembled WGS sequence"/>
</dbReference>
<keyword evidence="11" id="KW-1185">Reference proteome</keyword>
<dbReference type="InterPro" id="IPR001138">
    <property type="entry name" value="Zn2Cys6_DnaBD"/>
</dbReference>
<dbReference type="SMART" id="SM00906">
    <property type="entry name" value="Fungal_trans"/>
    <property type="match status" value="1"/>
</dbReference>
<feature type="region of interest" description="Disordered" evidence="8">
    <location>
        <begin position="1"/>
        <end position="22"/>
    </location>
</feature>
<dbReference type="OrthoDB" id="4161332at2759"/>
<dbReference type="GO" id="GO:0003677">
    <property type="term" value="F:DNA binding"/>
    <property type="evidence" value="ECO:0007669"/>
    <property type="project" value="UniProtKB-KW"/>
</dbReference>
<dbReference type="InterPro" id="IPR036864">
    <property type="entry name" value="Zn2-C6_fun-type_DNA-bd_sf"/>
</dbReference>
<dbReference type="PANTHER" id="PTHR31313">
    <property type="entry name" value="TY1 ENHANCER ACTIVATOR"/>
    <property type="match status" value="1"/>
</dbReference>
<reference evidence="10" key="1">
    <citation type="journal article" date="2020" name="Stud. Mycol.">
        <title>101 Dothideomycetes genomes: a test case for predicting lifestyles and emergence of pathogens.</title>
        <authorList>
            <person name="Haridas S."/>
            <person name="Albert R."/>
            <person name="Binder M."/>
            <person name="Bloem J."/>
            <person name="Labutti K."/>
            <person name="Salamov A."/>
            <person name="Andreopoulos B."/>
            <person name="Baker S."/>
            <person name="Barry K."/>
            <person name="Bills G."/>
            <person name="Bluhm B."/>
            <person name="Cannon C."/>
            <person name="Castanera R."/>
            <person name="Culley D."/>
            <person name="Daum C."/>
            <person name="Ezra D."/>
            <person name="Gonzalez J."/>
            <person name="Henrissat B."/>
            <person name="Kuo A."/>
            <person name="Liang C."/>
            <person name="Lipzen A."/>
            <person name="Lutzoni F."/>
            <person name="Magnuson J."/>
            <person name="Mondo S."/>
            <person name="Nolan M."/>
            <person name="Ohm R."/>
            <person name="Pangilinan J."/>
            <person name="Park H.-J."/>
            <person name="Ramirez L."/>
            <person name="Alfaro M."/>
            <person name="Sun H."/>
            <person name="Tritt A."/>
            <person name="Yoshinaga Y."/>
            <person name="Zwiers L.-H."/>
            <person name="Turgeon B."/>
            <person name="Goodwin S."/>
            <person name="Spatafora J."/>
            <person name="Crous P."/>
            <person name="Grigoriev I."/>
        </authorList>
    </citation>
    <scope>NUCLEOTIDE SEQUENCE</scope>
    <source>
        <strain evidence="10">CBS 627.86</strain>
    </source>
</reference>
<evidence type="ECO:0000313" key="10">
    <source>
        <dbReference type="EMBL" id="KAF2107787.1"/>
    </source>
</evidence>
<dbReference type="Gene3D" id="4.10.240.10">
    <property type="entry name" value="Zn(2)-C6 fungal-type DNA-binding domain"/>
    <property type="match status" value="1"/>
</dbReference>
<dbReference type="InterPro" id="IPR051615">
    <property type="entry name" value="Transcr_Regulatory_Elem"/>
</dbReference>
<dbReference type="GO" id="GO:0006351">
    <property type="term" value="P:DNA-templated transcription"/>
    <property type="evidence" value="ECO:0007669"/>
    <property type="project" value="InterPro"/>
</dbReference>
<dbReference type="CDD" id="cd00067">
    <property type="entry name" value="GAL4"/>
    <property type="match status" value="1"/>
</dbReference>
<evidence type="ECO:0000256" key="1">
    <source>
        <dbReference type="ARBA" id="ARBA00004123"/>
    </source>
</evidence>
<dbReference type="GO" id="GO:0000981">
    <property type="term" value="F:DNA-binding transcription factor activity, RNA polymerase II-specific"/>
    <property type="evidence" value="ECO:0007669"/>
    <property type="project" value="InterPro"/>
</dbReference>
<evidence type="ECO:0000256" key="4">
    <source>
        <dbReference type="ARBA" id="ARBA00023015"/>
    </source>
</evidence>
<accession>A0A6A5YN57</accession>
<keyword evidence="3" id="KW-0862">Zinc</keyword>
<organism evidence="10 11">
    <name type="scientific">Lophiotrema nucula</name>
    <dbReference type="NCBI Taxonomy" id="690887"/>
    <lineage>
        <taxon>Eukaryota</taxon>
        <taxon>Fungi</taxon>
        <taxon>Dikarya</taxon>
        <taxon>Ascomycota</taxon>
        <taxon>Pezizomycotina</taxon>
        <taxon>Dothideomycetes</taxon>
        <taxon>Pleosporomycetidae</taxon>
        <taxon>Pleosporales</taxon>
        <taxon>Lophiotremataceae</taxon>
        <taxon>Lophiotrema</taxon>
    </lineage>
</organism>
<dbReference type="Pfam" id="PF00172">
    <property type="entry name" value="Zn_clus"/>
    <property type="match status" value="1"/>
</dbReference>
<evidence type="ECO:0000256" key="5">
    <source>
        <dbReference type="ARBA" id="ARBA00023125"/>
    </source>
</evidence>
<dbReference type="SMART" id="SM00066">
    <property type="entry name" value="GAL4"/>
    <property type="match status" value="1"/>
</dbReference>
<dbReference type="SUPFAM" id="SSF57701">
    <property type="entry name" value="Zn2/Cys6 DNA-binding domain"/>
    <property type="match status" value="1"/>
</dbReference>
<proteinExistence type="predicted"/>
<dbReference type="CDD" id="cd12148">
    <property type="entry name" value="fungal_TF_MHR"/>
    <property type="match status" value="1"/>
</dbReference>